<dbReference type="PANTHER" id="PTHR35186">
    <property type="entry name" value="ANK_REP_REGION DOMAIN-CONTAINING PROTEIN"/>
    <property type="match status" value="1"/>
</dbReference>
<accession>A0A8H4XDR6</accession>
<dbReference type="PANTHER" id="PTHR35186:SF4">
    <property type="entry name" value="PRION-INHIBITION AND PROPAGATION HELO DOMAIN-CONTAINING PROTEIN"/>
    <property type="match status" value="1"/>
</dbReference>
<comment type="caution">
    <text evidence="2">The sequence shown here is derived from an EMBL/GenBank/DDBJ whole genome shotgun (WGS) entry which is preliminary data.</text>
</comment>
<proteinExistence type="predicted"/>
<reference evidence="2" key="1">
    <citation type="journal article" date="2020" name="BMC Genomics">
        <title>Correction to: Identification and distribution of gene clusters required for synthesis of sphingolipid metabolism inhibitors in diverse species of the filamentous fungus Fusarium.</title>
        <authorList>
            <person name="Kim H.S."/>
            <person name="Lohmar J.M."/>
            <person name="Busman M."/>
            <person name="Brown D.W."/>
            <person name="Naumann T.A."/>
            <person name="Divon H.H."/>
            <person name="Lysoe E."/>
            <person name="Uhlig S."/>
            <person name="Proctor R.H."/>
        </authorList>
    </citation>
    <scope>NUCLEOTIDE SEQUENCE</scope>
    <source>
        <strain evidence="2">NRRL 22465</strain>
    </source>
</reference>
<protein>
    <recommendedName>
        <fullName evidence="1">DUF7580 domain-containing protein</fullName>
    </recommendedName>
</protein>
<keyword evidence="3" id="KW-1185">Reference proteome</keyword>
<evidence type="ECO:0000313" key="2">
    <source>
        <dbReference type="EMBL" id="KAF4971403.1"/>
    </source>
</evidence>
<dbReference type="InterPro" id="IPR056002">
    <property type="entry name" value="DUF7580"/>
</dbReference>
<organism evidence="2 3">
    <name type="scientific">Fusarium zealandicum</name>
    <dbReference type="NCBI Taxonomy" id="1053134"/>
    <lineage>
        <taxon>Eukaryota</taxon>
        <taxon>Fungi</taxon>
        <taxon>Dikarya</taxon>
        <taxon>Ascomycota</taxon>
        <taxon>Pezizomycotina</taxon>
        <taxon>Sordariomycetes</taxon>
        <taxon>Hypocreomycetidae</taxon>
        <taxon>Hypocreales</taxon>
        <taxon>Nectriaceae</taxon>
        <taxon>Fusarium</taxon>
        <taxon>Fusarium staphyleae species complex</taxon>
    </lineage>
</organism>
<reference evidence="2" key="2">
    <citation type="submission" date="2020-05" db="EMBL/GenBank/DDBJ databases">
        <authorList>
            <person name="Kim H.-S."/>
            <person name="Proctor R.H."/>
            <person name="Brown D.W."/>
        </authorList>
    </citation>
    <scope>NUCLEOTIDE SEQUENCE</scope>
    <source>
        <strain evidence="2">NRRL 22465</strain>
    </source>
</reference>
<gene>
    <name evidence="2" type="ORF">FZEAL_9854</name>
</gene>
<name>A0A8H4XDR6_9HYPO</name>
<dbReference type="EMBL" id="JABEYC010000971">
    <property type="protein sequence ID" value="KAF4971403.1"/>
    <property type="molecule type" value="Genomic_DNA"/>
</dbReference>
<dbReference type="AlphaFoldDB" id="A0A8H4XDR6"/>
<dbReference type="Pfam" id="PF24476">
    <property type="entry name" value="DUF7580"/>
    <property type="match status" value="1"/>
</dbReference>
<evidence type="ECO:0000313" key="3">
    <source>
        <dbReference type="Proteomes" id="UP000635477"/>
    </source>
</evidence>
<dbReference type="Proteomes" id="UP000635477">
    <property type="component" value="Unassembled WGS sequence"/>
</dbReference>
<feature type="domain" description="DUF7580" evidence="1">
    <location>
        <begin position="177"/>
        <end position="563"/>
    </location>
</feature>
<sequence>MSGFEIAGVVLGSIPLLVSTLENYKNGSLIRNLDTERVKLQNVCEKLLDGLVPPSRIDTMVENPHGALWTEKETQKKIRARLWRSWDVFERTLKDIQSAIGEIYEKLGGEPNTNASDKSFAVKELKRFSFTLSRSTYADQLSVIKDGVSNLESLAAMNIELEPQRRVRSRIRLLNILRDLSSSIYRAIRSSLTCPCQHRLSMRLSRCVDSITPIDDDEDVIQNTKVHLALSFDRQCNGSLESPMDKHEWEEICVQASPSIQTQPETLTLPGSQAEITANLGKSRKKAVKFYSSRLSSFSSTTTTTQTETSTVTEIMAKMSLEATGLAHSDFESRINPCSELKKSQRPSCLGVISDQPHATTTLYTIYPATSFSSEASNLKMVSLGQVLEPGNNQSPMTYRQRLQLAVSISTSVLQLYDTPWLPKTLSNQNIFFIKNGTLSYYETAFVMAERSDLNDYSKAFPIIRNPTLLALGVILIELLRGRTIDSLRAPDEILGTDLRPLSDYMTARRLLGEVCQVSSNYGSAVRRCIDGEFQRQDLDLENEDFRHEVYCGVVALLEEDLSNL</sequence>
<dbReference type="OrthoDB" id="3565018at2759"/>
<evidence type="ECO:0000259" key="1">
    <source>
        <dbReference type="Pfam" id="PF24476"/>
    </source>
</evidence>